<dbReference type="Gene3D" id="3.40.190.80">
    <property type="match status" value="1"/>
</dbReference>
<accession>A0AAX6MYU0</accession>
<dbReference type="Gene3D" id="3.30.540.10">
    <property type="entry name" value="Fructose-1,6-Bisphosphatase, subunit A, domain 1"/>
    <property type="match status" value="1"/>
</dbReference>
<dbReference type="Pfam" id="PF00459">
    <property type="entry name" value="Inositol_P"/>
    <property type="match status" value="1"/>
</dbReference>
<dbReference type="EC" id="3.1.3.25" evidence="4"/>
<dbReference type="GO" id="GO:0007165">
    <property type="term" value="P:signal transduction"/>
    <property type="evidence" value="ECO:0007669"/>
    <property type="project" value="TreeGrafter"/>
</dbReference>
<evidence type="ECO:0000313" key="9">
    <source>
        <dbReference type="EMBL" id="KAK6957779.1"/>
    </source>
</evidence>
<dbReference type="InterPro" id="IPR020550">
    <property type="entry name" value="Inositol_monophosphatase_CS"/>
</dbReference>
<evidence type="ECO:0000313" key="10">
    <source>
        <dbReference type="Proteomes" id="UP001369815"/>
    </source>
</evidence>
<feature type="binding site" evidence="8">
    <location>
        <position position="133"/>
    </location>
    <ligand>
        <name>Mg(2+)</name>
        <dbReference type="ChEBI" id="CHEBI:18420"/>
        <label>1</label>
        <note>catalytic</note>
    </ligand>
</feature>
<proteinExistence type="inferred from homology"/>
<dbReference type="FunFam" id="3.40.190.80:FF:000012">
    <property type="entry name" value="Inositol-1-monophosphatase"/>
    <property type="match status" value="1"/>
</dbReference>
<keyword evidence="7 8" id="KW-0460">Magnesium</keyword>
<evidence type="ECO:0000256" key="8">
    <source>
        <dbReference type="PIRSR" id="PIRSR600760-2"/>
    </source>
</evidence>
<dbReference type="GO" id="GO:0046854">
    <property type="term" value="P:phosphatidylinositol phosphate biosynthetic process"/>
    <property type="evidence" value="ECO:0007669"/>
    <property type="project" value="InterPro"/>
</dbReference>
<dbReference type="PROSITE" id="PS00630">
    <property type="entry name" value="IMP_2"/>
    <property type="match status" value="1"/>
</dbReference>
<keyword evidence="5 8" id="KW-0479">Metal-binding</keyword>
<dbReference type="CDD" id="cd01639">
    <property type="entry name" value="IMPase"/>
    <property type="match status" value="1"/>
</dbReference>
<evidence type="ECO:0000256" key="1">
    <source>
        <dbReference type="ARBA" id="ARBA00001033"/>
    </source>
</evidence>
<evidence type="ECO:0000256" key="4">
    <source>
        <dbReference type="ARBA" id="ARBA00013106"/>
    </source>
</evidence>
<dbReference type="GO" id="GO:0046872">
    <property type="term" value="F:metal ion binding"/>
    <property type="evidence" value="ECO:0007669"/>
    <property type="project" value="UniProtKB-KW"/>
</dbReference>
<dbReference type="PANTHER" id="PTHR20854">
    <property type="entry name" value="INOSITOL MONOPHOSPHATASE"/>
    <property type="match status" value="1"/>
</dbReference>
<protein>
    <recommendedName>
        <fullName evidence="4">inositol-phosphate phosphatase</fullName>
        <ecNumber evidence="4">3.1.3.25</ecNumber>
    </recommendedName>
</protein>
<name>A0AAX6MYU0_9PEZI</name>
<evidence type="ECO:0000256" key="5">
    <source>
        <dbReference type="ARBA" id="ARBA00022723"/>
    </source>
</evidence>
<dbReference type="Proteomes" id="UP001369815">
    <property type="component" value="Unassembled WGS sequence"/>
</dbReference>
<dbReference type="PROSITE" id="PS00629">
    <property type="entry name" value="IMP_1"/>
    <property type="match status" value="1"/>
</dbReference>
<dbReference type="EMBL" id="JBANMG010000001">
    <property type="protein sequence ID" value="KAK6957779.1"/>
    <property type="molecule type" value="Genomic_DNA"/>
</dbReference>
<keyword evidence="6" id="KW-0378">Hydrolase</keyword>
<dbReference type="PRINTS" id="PR00377">
    <property type="entry name" value="IMPHPHTASES"/>
</dbReference>
<dbReference type="FunFam" id="3.30.540.10:FF:000004">
    <property type="entry name" value="Inositol-1-monophosphatase"/>
    <property type="match status" value="1"/>
</dbReference>
<comment type="cofactor">
    <cofactor evidence="2 8">
        <name>Mg(2+)</name>
        <dbReference type="ChEBI" id="CHEBI:18420"/>
    </cofactor>
</comment>
<dbReference type="GO" id="GO:0008934">
    <property type="term" value="F:inositol monophosphate 1-phosphatase activity"/>
    <property type="evidence" value="ECO:0007669"/>
    <property type="project" value="InterPro"/>
</dbReference>
<dbReference type="AlphaFoldDB" id="A0AAX6MYU0"/>
<dbReference type="InterPro" id="IPR020583">
    <property type="entry name" value="Inositol_monoP_metal-BS"/>
</dbReference>
<feature type="binding site" evidence="8">
    <location>
        <position position="112"/>
    </location>
    <ligand>
        <name>Mg(2+)</name>
        <dbReference type="ChEBI" id="CHEBI:18420"/>
        <label>1</label>
        <note>catalytic</note>
    </ligand>
</feature>
<dbReference type="InterPro" id="IPR000760">
    <property type="entry name" value="Inositol_monophosphatase-like"/>
</dbReference>
<keyword evidence="10" id="KW-1185">Reference proteome</keyword>
<sequence>MSGCYQQFGNSTLETAEPFKPPQRLVRGTNETFYTRTNTNTMSDLNLQEIHDTLISVAHEAGRMILSANPQDIDTGTKLNSADIVTETDKAVEALVSSRLSKAYPTFAFIGEETYKPGMQVTDAPTFIVDPIDGTLNFVHNFPEACISLGFAVDKIPTVGVVYNPYQDKLYSAIRGQGAYVTQGAVWGLEGGKGRKAKLPLSKNPPPLKELYTCMLASEWGNSRDGVNFEVKTEVFKKLCASKDTGGAMVQSIRSMGSAALNLCAVAAGQLDGYWEGGCWAWDVCAGWAILAEAGGIMVGGNPGVWEPRIDERKYFAVRGAPSGQKELVEEFWNVIGDRRMEYEKQRRELKQPLLLASRLLEAAGLPWASDFLAHDVFVKGYPGRKPSCRCSFTHSAAAGIDQNEAAPRTIVRHQRAVWASSHLKARWTRTAESKLKGEMSSAIRWELDDDMFRERGWAGYTCRHPRNGQTLDELDKYETIRRWDKKCQDRRRRNMSILVTTEFPKRLAQLRCEGKEQSEEYLLTAFMTAVTLIHELGHAIYWKDCRALTRDLREPFYGADLEMELGDSFVASIFGGWVPVQIRNPIQVKESLDFSAGIAWKQMLSWDFHRLRPKHRAHYSIPVDYISHLFSEEDWRASRKDLRKDLIRPQTLEPALKDVGISPEVAAGGKHATAAIADFHYTGQGWMWNRLTGARFRIPQYDGYLCPDLDLPIATDDVIEEPKPRPQLKPSPMPPMPPPPAPVAITSDKCIPPSSPSIQVKLDMFPQPPRKSILKNKKKPDLVCDYNNVQTKKQAPGFVRLAEEKNPLSPDKSEISLDELRNRLSQLLGVSFDELERFFEVSQCA</sequence>
<dbReference type="PANTHER" id="PTHR20854:SF4">
    <property type="entry name" value="INOSITOL-1-MONOPHOSPHATASE-RELATED"/>
    <property type="match status" value="1"/>
</dbReference>
<evidence type="ECO:0000256" key="6">
    <source>
        <dbReference type="ARBA" id="ARBA00022801"/>
    </source>
</evidence>
<evidence type="ECO:0000256" key="2">
    <source>
        <dbReference type="ARBA" id="ARBA00001946"/>
    </source>
</evidence>
<comment type="catalytic activity">
    <reaction evidence="1">
        <text>a myo-inositol phosphate + H2O = myo-inositol + phosphate</text>
        <dbReference type="Rhea" id="RHEA:24056"/>
        <dbReference type="ChEBI" id="CHEBI:15377"/>
        <dbReference type="ChEBI" id="CHEBI:17268"/>
        <dbReference type="ChEBI" id="CHEBI:43474"/>
        <dbReference type="ChEBI" id="CHEBI:84139"/>
        <dbReference type="EC" id="3.1.3.25"/>
    </reaction>
</comment>
<organism evidence="9 10">
    <name type="scientific">Daldinia eschscholtzii</name>
    <dbReference type="NCBI Taxonomy" id="292717"/>
    <lineage>
        <taxon>Eukaryota</taxon>
        <taxon>Fungi</taxon>
        <taxon>Dikarya</taxon>
        <taxon>Ascomycota</taxon>
        <taxon>Pezizomycotina</taxon>
        <taxon>Sordariomycetes</taxon>
        <taxon>Xylariomycetidae</taxon>
        <taxon>Xylariales</taxon>
        <taxon>Hypoxylaceae</taxon>
        <taxon>Daldinia</taxon>
    </lineage>
</organism>
<gene>
    <name evidence="9" type="ORF">Daesc_000568</name>
</gene>
<reference evidence="9 10" key="1">
    <citation type="journal article" date="2024" name="Front Chem Biol">
        <title>Unveiling the potential of Daldinia eschscholtzii MFLUCC 19-0629 through bioactivity and bioinformatics studies for enhanced sustainable agriculture production.</title>
        <authorList>
            <person name="Brooks S."/>
            <person name="Weaver J.A."/>
            <person name="Klomchit A."/>
            <person name="Alharthi S.A."/>
            <person name="Onlamun T."/>
            <person name="Nurani R."/>
            <person name="Vong T.K."/>
            <person name="Alberti F."/>
            <person name="Greco C."/>
        </authorList>
    </citation>
    <scope>NUCLEOTIDE SEQUENCE [LARGE SCALE GENOMIC DNA]</scope>
    <source>
        <strain evidence="9">MFLUCC 19-0629</strain>
    </source>
</reference>
<feature type="binding site" evidence="8">
    <location>
        <position position="130"/>
    </location>
    <ligand>
        <name>Mg(2+)</name>
        <dbReference type="ChEBI" id="CHEBI:18420"/>
        <label>1</label>
        <note>catalytic</note>
    </ligand>
</feature>
<feature type="binding site" evidence="8">
    <location>
        <position position="283"/>
    </location>
    <ligand>
        <name>Mg(2+)</name>
        <dbReference type="ChEBI" id="CHEBI:18420"/>
        <label>1</label>
        <note>catalytic</note>
    </ligand>
</feature>
<comment type="caution">
    <text evidence="9">The sequence shown here is derived from an EMBL/GenBank/DDBJ whole genome shotgun (WGS) entry which is preliminary data.</text>
</comment>
<feature type="binding site" evidence="8">
    <location>
        <position position="132"/>
    </location>
    <ligand>
        <name>Mg(2+)</name>
        <dbReference type="ChEBI" id="CHEBI:18420"/>
        <label>1</label>
        <note>catalytic</note>
    </ligand>
</feature>
<evidence type="ECO:0000256" key="3">
    <source>
        <dbReference type="ARBA" id="ARBA00009759"/>
    </source>
</evidence>
<comment type="similarity">
    <text evidence="3">Belongs to the inositol monophosphatase superfamily.</text>
</comment>
<dbReference type="InterPro" id="IPR033942">
    <property type="entry name" value="IMPase"/>
</dbReference>
<dbReference type="GO" id="GO:0006020">
    <property type="term" value="P:inositol metabolic process"/>
    <property type="evidence" value="ECO:0007669"/>
    <property type="project" value="TreeGrafter"/>
</dbReference>
<evidence type="ECO:0000256" key="7">
    <source>
        <dbReference type="ARBA" id="ARBA00022842"/>
    </source>
</evidence>
<dbReference type="SUPFAM" id="SSF56655">
    <property type="entry name" value="Carbohydrate phosphatase"/>
    <property type="match status" value="1"/>
</dbReference>